<dbReference type="AlphaFoldDB" id="A0A2P2MJT9"/>
<name>A0A2P2MJT9_RHIMU</name>
<reference evidence="1" key="1">
    <citation type="submission" date="2018-02" db="EMBL/GenBank/DDBJ databases">
        <title>Rhizophora mucronata_Transcriptome.</title>
        <authorList>
            <person name="Meera S.P."/>
            <person name="Sreeshan A."/>
            <person name="Augustine A."/>
        </authorList>
    </citation>
    <scope>NUCLEOTIDE SEQUENCE</scope>
    <source>
        <tissue evidence="1">Leaf</tissue>
    </source>
</reference>
<protein>
    <submittedName>
        <fullName evidence="1">Uncharacterized protein</fullName>
    </submittedName>
</protein>
<organism evidence="1">
    <name type="scientific">Rhizophora mucronata</name>
    <name type="common">Asiatic mangrove</name>
    <dbReference type="NCBI Taxonomy" id="61149"/>
    <lineage>
        <taxon>Eukaryota</taxon>
        <taxon>Viridiplantae</taxon>
        <taxon>Streptophyta</taxon>
        <taxon>Embryophyta</taxon>
        <taxon>Tracheophyta</taxon>
        <taxon>Spermatophyta</taxon>
        <taxon>Magnoliopsida</taxon>
        <taxon>eudicotyledons</taxon>
        <taxon>Gunneridae</taxon>
        <taxon>Pentapetalae</taxon>
        <taxon>rosids</taxon>
        <taxon>fabids</taxon>
        <taxon>Malpighiales</taxon>
        <taxon>Rhizophoraceae</taxon>
        <taxon>Rhizophora</taxon>
    </lineage>
</organism>
<accession>A0A2P2MJT9</accession>
<proteinExistence type="predicted"/>
<evidence type="ECO:0000313" key="1">
    <source>
        <dbReference type="EMBL" id="MBX30442.1"/>
    </source>
</evidence>
<dbReference type="EMBL" id="GGEC01049958">
    <property type="protein sequence ID" value="MBX30442.1"/>
    <property type="molecule type" value="Transcribed_RNA"/>
</dbReference>
<sequence length="85" mass="9941">MQLIRFMNHCRTNVIMLTSSRDAMVVRGSSDVVPASQLSSQWETLEHYLVSIFCTSFLIQSSQRVFCCFQFNETSWNRRIIQCLI</sequence>